<evidence type="ECO:0000313" key="1">
    <source>
        <dbReference type="EMBL" id="GAV88955.1"/>
    </source>
</evidence>
<dbReference type="InParanoid" id="A0A1Q3D941"/>
<dbReference type="EMBL" id="BDDD01005166">
    <property type="protein sequence ID" value="GAV88955.1"/>
    <property type="molecule type" value="Genomic_DNA"/>
</dbReference>
<dbReference type="PANTHER" id="PTHR35686:SF1">
    <property type="entry name" value="KINETOCHORE PROTEIN"/>
    <property type="match status" value="1"/>
</dbReference>
<comment type="caution">
    <text evidence="1">The sequence shown here is derived from an EMBL/GenBank/DDBJ whole genome shotgun (WGS) entry which is preliminary data.</text>
</comment>
<reference evidence="2" key="1">
    <citation type="submission" date="2016-04" db="EMBL/GenBank/DDBJ databases">
        <title>Cephalotus genome sequencing.</title>
        <authorList>
            <person name="Fukushima K."/>
            <person name="Hasebe M."/>
            <person name="Fang X."/>
        </authorList>
    </citation>
    <scope>NUCLEOTIDE SEQUENCE [LARGE SCALE GENOMIC DNA]</scope>
    <source>
        <strain evidence="2">cv. St1</strain>
    </source>
</reference>
<gene>
    <name evidence="1" type="ORF">CFOL_v3_32376</name>
</gene>
<protein>
    <submittedName>
        <fullName evidence="1">Uncharacterized protein</fullName>
    </submittedName>
</protein>
<organism evidence="1 2">
    <name type="scientific">Cephalotus follicularis</name>
    <name type="common">Albany pitcher plant</name>
    <dbReference type="NCBI Taxonomy" id="3775"/>
    <lineage>
        <taxon>Eukaryota</taxon>
        <taxon>Viridiplantae</taxon>
        <taxon>Streptophyta</taxon>
        <taxon>Embryophyta</taxon>
        <taxon>Tracheophyta</taxon>
        <taxon>Spermatophyta</taxon>
        <taxon>Magnoliopsida</taxon>
        <taxon>eudicotyledons</taxon>
        <taxon>Gunneridae</taxon>
        <taxon>Pentapetalae</taxon>
        <taxon>rosids</taxon>
        <taxon>fabids</taxon>
        <taxon>Oxalidales</taxon>
        <taxon>Cephalotaceae</taxon>
        <taxon>Cephalotus</taxon>
    </lineage>
</organism>
<evidence type="ECO:0000313" key="2">
    <source>
        <dbReference type="Proteomes" id="UP000187406"/>
    </source>
</evidence>
<dbReference type="OrthoDB" id="1914453at2759"/>
<dbReference type="Proteomes" id="UP000187406">
    <property type="component" value="Unassembled WGS sequence"/>
</dbReference>
<dbReference type="FunCoup" id="A0A1Q3D941">
    <property type="interactions" value="969"/>
</dbReference>
<proteinExistence type="predicted"/>
<dbReference type="STRING" id="3775.A0A1Q3D941"/>
<sequence length="513" mass="57046">MWRQNFCKENHGFDDSISDEEEFDSGLPVNGVSLGGQEGLQLQSRLDILKGIHQLDYGEKTSNLPHETLACFGLEDEVEVPDSSDESDFTQSPSMAFACNSEEEVISDDEVNNVGSIVSITSGTTRVHKDHFHSLGSVKQDGEHTWSEVSKEAEALIHLNEKASCALSNSANSKANRSFKGIKGRAKPKFSFRLHSTREGLSCHSKDENDVSSKVHDVPKGLEAVDHETFKRSIAEVPEDFDEEEEKHSDNRSTEVLALGHRLVQHSMAELLDGLQDNACLLRENSKMFCRKKGKKVQLVKRSMSCLGNETLDSEDLLDSMSSPSSSENEANHQSLVIAIPEMKRKTIADQFQEALGSTNMNDEGGLVVAHKSTGVGLFVKLQQVLLSEKERDEDFMKNLQIGTSPNNDSSCINVKILSRYLDAKLIVCQCSSSNNIEAVFDNRNKICQWPDSLQVMKNGEWKKTIIFNSRVCTDVDLEVGSFIRIHPPWKEVQVIGNDEGIVLCTYFSPIST</sequence>
<name>A0A1Q3D941_CEPFO</name>
<keyword evidence="2" id="KW-1185">Reference proteome</keyword>
<dbReference type="PANTHER" id="PTHR35686">
    <property type="entry name" value="KINETOCHORE PROTEIN"/>
    <property type="match status" value="1"/>
</dbReference>
<accession>A0A1Q3D941</accession>
<dbReference type="AlphaFoldDB" id="A0A1Q3D941"/>